<dbReference type="AlphaFoldDB" id="A0A2G1QMM3"/>
<evidence type="ECO:0000256" key="9">
    <source>
        <dbReference type="SAM" id="MobiDB-lite"/>
    </source>
</evidence>
<keyword evidence="4" id="KW-1003">Cell membrane</keyword>
<name>A0A2G1QMM3_9HYPH</name>
<evidence type="ECO:0000256" key="2">
    <source>
        <dbReference type="ARBA" id="ARBA00008835"/>
    </source>
</evidence>
<dbReference type="PANTHER" id="PTHR30161">
    <property type="entry name" value="FLAGELLAR EXPORT PROTEIN, MEMBRANE FLHA SUBUNIT-RELATED"/>
    <property type="match status" value="1"/>
</dbReference>
<dbReference type="GO" id="GO:0005886">
    <property type="term" value="C:plasma membrane"/>
    <property type="evidence" value="ECO:0007669"/>
    <property type="project" value="UniProtKB-SubCell"/>
</dbReference>
<dbReference type="GO" id="GO:0009306">
    <property type="term" value="P:protein secretion"/>
    <property type="evidence" value="ECO:0007669"/>
    <property type="project" value="InterPro"/>
</dbReference>
<dbReference type="EMBL" id="PDVP01000008">
    <property type="protein sequence ID" value="PHP66478.1"/>
    <property type="molecule type" value="Genomic_DNA"/>
</dbReference>
<keyword evidence="7 10" id="KW-1133">Transmembrane helix</keyword>
<evidence type="ECO:0000256" key="6">
    <source>
        <dbReference type="ARBA" id="ARBA00022692"/>
    </source>
</evidence>
<dbReference type="Gene3D" id="1.10.8.540">
    <property type="entry name" value="FHIPEP family, domain 3"/>
    <property type="match status" value="1"/>
</dbReference>
<comment type="subcellular location">
    <subcellularLocation>
        <location evidence="1">Cell inner membrane</location>
        <topology evidence="1">Multi-pass membrane protein</topology>
    </subcellularLocation>
</comment>
<feature type="transmembrane region" description="Helical" evidence="10">
    <location>
        <begin position="69"/>
        <end position="89"/>
    </location>
</feature>
<dbReference type="Gene3D" id="3.40.50.12790">
    <property type="entry name" value="FHIPEP family, domain 4"/>
    <property type="match status" value="1"/>
</dbReference>
<dbReference type="Gene3D" id="3.40.30.60">
    <property type="entry name" value="FHIPEP family, domain 1"/>
    <property type="match status" value="1"/>
</dbReference>
<dbReference type="RefSeq" id="WP_099307057.1">
    <property type="nucleotide sequence ID" value="NZ_PDVP01000008.1"/>
</dbReference>
<dbReference type="InterPro" id="IPR042194">
    <property type="entry name" value="FHIPEP_1"/>
</dbReference>
<dbReference type="PANTHER" id="PTHR30161:SF2">
    <property type="entry name" value="INVASION PROTEIN INVA"/>
    <property type="match status" value="1"/>
</dbReference>
<proteinExistence type="inferred from homology"/>
<dbReference type="InterPro" id="IPR042193">
    <property type="entry name" value="FHIPEP_3"/>
</dbReference>
<dbReference type="PRINTS" id="PR00949">
    <property type="entry name" value="TYPE3IMAPROT"/>
</dbReference>
<feature type="transmembrane region" description="Helical" evidence="10">
    <location>
        <begin position="12"/>
        <end position="32"/>
    </location>
</feature>
<feature type="transmembrane region" description="Helical" evidence="10">
    <location>
        <begin position="238"/>
        <end position="258"/>
    </location>
</feature>
<organism evidence="11 12">
    <name type="scientific">Zhengella mangrovi</name>
    <dbReference type="NCBI Taxonomy" id="1982044"/>
    <lineage>
        <taxon>Bacteria</taxon>
        <taxon>Pseudomonadati</taxon>
        <taxon>Pseudomonadota</taxon>
        <taxon>Alphaproteobacteria</taxon>
        <taxon>Hyphomicrobiales</taxon>
        <taxon>Notoacmeibacteraceae</taxon>
        <taxon>Zhengella</taxon>
    </lineage>
</organism>
<accession>A0A2G1QMM3</accession>
<evidence type="ECO:0000313" key="12">
    <source>
        <dbReference type="Proteomes" id="UP000221168"/>
    </source>
</evidence>
<evidence type="ECO:0000256" key="8">
    <source>
        <dbReference type="ARBA" id="ARBA00023136"/>
    </source>
</evidence>
<keyword evidence="12" id="KW-1185">Reference proteome</keyword>
<evidence type="ECO:0000256" key="10">
    <source>
        <dbReference type="SAM" id="Phobius"/>
    </source>
</evidence>
<protein>
    <submittedName>
        <fullName evidence="11">EscV/YscV/HrcV family type III secretion system export apparatus protein</fullName>
    </submittedName>
</protein>
<dbReference type="InterPro" id="IPR042196">
    <property type="entry name" value="FHIPEP_4"/>
</dbReference>
<feature type="transmembrane region" description="Helical" evidence="10">
    <location>
        <begin position="38"/>
        <end position="57"/>
    </location>
</feature>
<keyword evidence="6 10" id="KW-0812">Transmembrane</keyword>
<sequence length="703" mass="74487">MRGFLRFFQGRQDIALIALVMATIMVMIIPLPTVMIDVLLAVNIALSLLVLVVAVYLKRPADFSSFPAVILIATTFRLAITISTTRLILSQADAGAVIDTFGTFVTRGSVLVGLVIFLIITTVQFIVVTKGAERVAEVAARFTLDGLPGRQMSIDAELRSGDIDGETAQRKRAELDKENQFYGAMDGAMKFVKGDAIAGLIIVAINLIGGLTTGMMVHGLPAEAAVNVYSRLTVGDGLVSQIPALIVAMCAGIITTRVNSGSGGDLGSDIFNQLAGGSKALMVAGAIVAAIGLVPGLPWLIFFAIGGLLAFSGYMAGRSERQARAEAGSPERTASVMAGEQGGAGAGGRKGDKAGSVMIALGESVLRDIDQTAFVALRDAQIDELYKLTGIRMPPFMLMEDPDLDARAIHLVLDGVTGFSAEVPDGMQVAICEADLLAVSGVEGTPVDEKWPLRSAFWVDRQGGEALTSADVEVIDVAGIVARAAGAFMRRNASRIVGYQQVQAIIRELGSEHEQLAGQISQTISAVQLLHLFRRLLDEGVPLLPRRILFEALLEASVTSVSLEHLVSSARTALSRQICANLAGEGNVIAGYVLEPAFEAALMEGLVRNGDESALMPRPDVASVLLQEAGRGAKRRELGSPTPVLLTTSDLRWPLSAYFRTYAVDFHVMAFQEVASEFHFTPVGTIGASHRPADSEPFAEAAE</sequence>
<dbReference type="Proteomes" id="UP000221168">
    <property type="component" value="Unassembled WGS sequence"/>
</dbReference>
<keyword evidence="8 10" id="KW-0472">Membrane</keyword>
<reference evidence="11 12" key="1">
    <citation type="submission" date="2017-10" db="EMBL/GenBank/DDBJ databases">
        <title>Sedimentibacterium mangrovi gen. nov., sp. nov., a novel member of family Phyllobacteriacea isolated from mangrove sediment.</title>
        <authorList>
            <person name="Liao H."/>
            <person name="Tian Y."/>
        </authorList>
    </citation>
    <scope>NUCLEOTIDE SEQUENCE [LARGE SCALE GENOMIC DNA]</scope>
    <source>
        <strain evidence="11 12">X9-2-2</strain>
    </source>
</reference>
<evidence type="ECO:0000256" key="7">
    <source>
        <dbReference type="ARBA" id="ARBA00022989"/>
    </source>
</evidence>
<dbReference type="InterPro" id="IPR001712">
    <property type="entry name" value="T3SS_FHIPEP"/>
</dbReference>
<gene>
    <name evidence="11" type="ORF">CSC94_14465</name>
</gene>
<evidence type="ECO:0000256" key="4">
    <source>
        <dbReference type="ARBA" id="ARBA00022475"/>
    </source>
</evidence>
<feature type="region of interest" description="Disordered" evidence="9">
    <location>
        <begin position="322"/>
        <end position="349"/>
    </location>
</feature>
<feature type="transmembrane region" description="Helical" evidence="10">
    <location>
        <begin position="109"/>
        <end position="128"/>
    </location>
</feature>
<evidence type="ECO:0000256" key="1">
    <source>
        <dbReference type="ARBA" id="ARBA00004429"/>
    </source>
</evidence>
<dbReference type="PIRSF" id="PIRSF005419">
    <property type="entry name" value="FlhA"/>
    <property type="match status" value="1"/>
</dbReference>
<evidence type="ECO:0000256" key="5">
    <source>
        <dbReference type="ARBA" id="ARBA00022519"/>
    </source>
</evidence>
<keyword evidence="5" id="KW-0997">Cell inner membrane</keyword>
<comment type="caution">
    <text evidence="11">The sequence shown here is derived from an EMBL/GenBank/DDBJ whole genome shotgun (WGS) entry which is preliminary data.</text>
</comment>
<dbReference type="Pfam" id="PF00771">
    <property type="entry name" value="FHIPEP"/>
    <property type="match status" value="1"/>
</dbReference>
<comment type="similarity">
    <text evidence="2">Belongs to the FHIPEP (flagella/HR/invasion proteins export pore) family.</text>
</comment>
<keyword evidence="3" id="KW-0813">Transport</keyword>
<feature type="transmembrane region" description="Helical" evidence="10">
    <location>
        <begin position="197"/>
        <end position="218"/>
    </location>
</feature>
<evidence type="ECO:0000256" key="3">
    <source>
        <dbReference type="ARBA" id="ARBA00022448"/>
    </source>
</evidence>
<evidence type="ECO:0000313" key="11">
    <source>
        <dbReference type="EMBL" id="PHP66478.1"/>
    </source>
</evidence>